<keyword evidence="9" id="KW-0812">Transmembrane</keyword>
<dbReference type="GO" id="GO:0008270">
    <property type="term" value="F:zinc ion binding"/>
    <property type="evidence" value="ECO:0007669"/>
    <property type="project" value="UniProtKB-KW"/>
</dbReference>
<dbReference type="EC" id="2.3.2.27" evidence="2"/>
<dbReference type="PANTHER" id="PTHR14155:SF632">
    <property type="entry name" value="RING-H2 FINGER PROTEIN ATL17-RELATED"/>
    <property type="match status" value="1"/>
</dbReference>
<name>A0A444YDH9_ARAHY</name>
<keyword evidence="9" id="KW-1133">Transmembrane helix</keyword>
<evidence type="ECO:0000256" key="9">
    <source>
        <dbReference type="SAM" id="Phobius"/>
    </source>
</evidence>
<comment type="caution">
    <text evidence="11">The sequence shown here is derived from an EMBL/GenBank/DDBJ whole genome shotgun (WGS) entry which is preliminary data.</text>
</comment>
<dbReference type="Gene3D" id="3.30.40.10">
    <property type="entry name" value="Zinc/RING finger domain, C3HC4 (zinc finger)"/>
    <property type="match status" value="1"/>
</dbReference>
<accession>A0A444YDH9</accession>
<dbReference type="Pfam" id="PF13639">
    <property type="entry name" value="zf-RING_2"/>
    <property type="match status" value="1"/>
</dbReference>
<gene>
    <name evidence="11" type="ORF">Ahy_B07g088029</name>
</gene>
<dbReference type="AlphaFoldDB" id="A0A444YDH9"/>
<sequence>MSAPNHDYHKFDWHFNTELEDETIELRGRRLIFVIVLFVIILITTAFFVYLRWICRSRGLIPVTSIHLRHQLPPHTQPQSNGLDAATIKKLPIVLYQAPPTASATDLNRGGALECCICLSAFRDGEKLKILPGCKHRFHCECVDKWLTNHSSCPLCRASLKLAPPLPRILYPEPPIRITISNEEQ</sequence>
<evidence type="ECO:0000259" key="10">
    <source>
        <dbReference type="PROSITE" id="PS50089"/>
    </source>
</evidence>
<evidence type="ECO:0000256" key="6">
    <source>
        <dbReference type="ARBA" id="ARBA00022833"/>
    </source>
</evidence>
<dbReference type="STRING" id="3818.A0A444YDH9"/>
<evidence type="ECO:0000313" key="12">
    <source>
        <dbReference type="Proteomes" id="UP000289738"/>
    </source>
</evidence>
<evidence type="ECO:0000313" key="11">
    <source>
        <dbReference type="EMBL" id="RYQ99985.1"/>
    </source>
</evidence>
<evidence type="ECO:0000256" key="5">
    <source>
        <dbReference type="ARBA" id="ARBA00022786"/>
    </source>
</evidence>
<dbReference type="InterPro" id="IPR013083">
    <property type="entry name" value="Znf_RING/FYVE/PHD"/>
</dbReference>
<dbReference type="FunFam" id="3.30.40.10:FF:000461">
    <property type="entry name" value="RING-H2 finger protein ATL66"/>
    <property type="match status" value="1"/>
</dbReference>
<keyword evidence="6" id="KW-0862">Zinc</keyword>
<evidence type="ECO:0000256" key="2">
    <source>
        <dbReference type="ARBA" id="ARBA00012483"/>
    </source>
</evidence>
<organism evidence="11 12">
    <name type="scientific">Arachis hypogaea</name>
    <name type="common">Peanut</name>
    <dbReference type="NCBI Taxonomy" id="3818"/>
    <lineage>
        <taxon>Eukaryota</taxon>
        <taxon>Viridiplantae</taxon>
        <taxon>Streptophyta</taxon>
        <taxon>Embryophyta</taxon>
        <taxon>Tracheophyta</taxon>
        <taxon>Spermatophyta</taxon>
        <taxon>Magnoliopsida</taxon>
        <taxon>eudicotyledons</taxon>
        <taxon>Gunneridae</taxon>
        <taxon>Pentapetalae</taxon>
        <taxon>rosids</taxon>
        <taxon>fabids</taxon>
        <taxon>Fabales</taxon>
        <taxon>Fabaceae</taxon>
        <taxon>Papilionoideae</taxon>
        <taxon>50 kb inversion clade</taxon>
        <taxon>dalbergioids sensu lato</taxon>
        <taxon>Dalbergieae</taxon>
        <taxon>Pterocarpus clade</taxon>
        <taxon>Arachis</taxon>
    </lineage>
</organism>
<dbReference type="EMBL" id="SDMP01000017">
    <property type="protein sequence ID" value="RYQ99985.1"/>
    <property type="molecule type" value="Genomic_DNA"/>
</dbReference>
<dbReference type="SMR" id="A0A444YDH9"/>
<dbReference type="CDD" id="cd16461">
    <property type="entry name" value="RING-H2_EL5-like"/>
    <property type="match status" value="1"/>
</dbReference>
<feature type="domain" description="RING-type" evidence="10">
    <location>
        <begin position="115"/>
        <end position="157"/>
    </location>
</feature>
<keyword evidence="4 8" id="KW-0863">Zinc-finger</keyword>
<dbReference type="GO" id="GO:0016567">
    <property type="term" value="P:protein ubiquitination"/>
    <property type="evidence" value="ECO:0007669"/>
    <property type="project" value="UniProtKB-UniPathway"/>
</dbReference>
<evidence type="ECO:0000256" key="3">
    <source>
        <dbReference type="ARBA" id="ARBA00022723"/>
    </source>
</evidence>
<evidence type="ECO:0000256" key="4">
    <source>
        <dbReference type="ARBA" id="ARBA00022771"/>
    </source>
</evidence>
<keyword evidence="12" id="KW-1185">Reference proteome</keyword>
<dbReference type="PROSITE" id="PS50089">
    <property type="entry name" value="ZF_RING_2"/>
    <property type="match status" value="1"/>
</dbReference>
<evidence type="ECO:0000256" key="8">
    <source>
        <dbReference type="PROSITE-ProRule" id="PRU00175"/>
    </source>
</evidence>
<reference evidence="11 12" key="1">
    <citation type="submission" date="2019-01" db="EMBL/GenBank/DDBJ databases">
        <title>Sequencing of cultivated peanut Arachis hypogaea provides insights into genome evolution and oil improvement.</title>
        <authorList>
            <person name="Chen X."/>
        </authorList>
    </citation>
    <scope>NUCLEOTIDE SEQUENCE [LARGE SCALE GENOMIC DNA]</scope>
    <source>
        <strain evidence="12">cv. Fuhuasheng</strain>
        <tissue evidence="11">Leaves</tissue>
    </source>
</reference>
<evidence type="ECO:0000256" key="7">
    <source>
        <dbReference type="ARBA" id="ARBA00024209"/>
    </source>
</evidence>
<dbReference type="Gramene" id="arahy.Tifrunner.gnm2.ann2.Ah17g100000.1">
    <property type="protein sequence ID" value="arahy.Tifrunner.gnm2.ann2.Ah17g100000.1-CDS-1"/>
    <property type="gene ID" value="arahy.Tifrunner.gnm2.ann2.Ah17g100000"/>
</dbReference>
<evidence type="ECO:0000256" key="1">
    <source>
        <dbReference type="ARBA" id="ARBA00000900"/>
    </source>
</evidence>
<dbReference type="UniPathway" id="UPA00143"/>
<dbReference type="GO" id="GO:0061630">
    <property type="term" value="F:ubiquitin protein ligase activity"/>
    <property type="evidence" value="ECO:0007669"/>
    <property type="project" value="UniProtKB-EC"/>
</dbReference>
<dbReference type="InterPro" id="IPR053238">
    <property type="entry name" value="RING-H2_zinc_finger"/>
</dbReference>
<dbReference type="PANTHER" id="PTHR14155">
    <property type="entry name" value="RING FINGER DOMAIN-CONTAINING"/>
    <property type="match status" value="1"/>
</dbReference>
<protein>
    <recommendedName>
        <fullName evidence="2">RING-type E3 ubiquitin transferase</fullName>
        <ecNumber evidence="2">2.3.2.27</ecNumber>
    </recommendedName>
</protein>
<proteinExistence type="inferred from homology"/>
<keyword evidence="9" id="KW-0472">Membrane</keyword>
<comment type="catalytic activity">
    <reaction evidence="1">
        <text>S-ubiquitinyl-[E2 ubiquitin-conjugating enzyme]-L-cysteine + [acceptor protein]-L-lysine = [E2 ubiquitin-conjugating enzyme]-L-cysteine + N(6)-ubiquitinyl-[acceptor protein]-L-lysine.</text>
        <dbReference type="EC" id="2.3.2.27"/>
    </reaction>
</comment>
<dbReference type="InterPro" id="IPR001841">
    <property type="entry name" value="Znf_RING"/>
</dbReference>
<dbReference type="Proteomes" id="UP000289738">
    <property type="component" value="Chromosome B07"/>
</dbReference>
<feature type="transmembrane region" description="Helical" evidence="9">
    <location>
        <begin position="31"/>
        <end position="51"/>
    </location>
</feature>
<keyword evidence="3" id="KW-0479">Metal-binding</keyword>
<keyword evidence="5" id="KW-0833">Ubl conjugation pathway</keyword>
<dbReference type="OrthoDB" id="8062037at2759"/>
<dbReference type="SMART" id="SM00184">
    <property type="entry name" value="RING"/>
    <property type="match status" value="1"/>
</dbReference>
<dbReference type="SUPFAM" id="SSF57850">
    <property type="entry name" value="RING/U-box"/>
    <property type="match status" value="1"/>
</dbReference>
<comment type="similarity">
    <text evidence="7">Belongs to the RING-type zinc finger family. ATL subfamily.</text>
</comment>